<feature type="region of interest" description="Disordered" evidence="1">
    <location>
        <begin position="62"/>
        <end position="85"/>
    </location>
</feature>
<dbReference type="GO" id="GO:0003676">
    <property type="term" value="F:nucleic acid binding"/>
    <property type="evidence" value="ECO:0007669"/>
    <property type="project" value="InterPro"/>
</dbReference>
<evidence type="ECO:0000259" key="2">
    <source>
        <dbReference type="SMART" id="SM00507"/>
    </source>
</evidence>
<comment type="caution">
    <text evidence="3">The sequence shown here is derived from an EMBL/GenBank/DDBJ whole genome shotgun (WGS) entry which is preliminary data.</text>
</comment>
<dbReference type="AlphaFoldDB" id="A0A847VDW6"/>
<dbReference type="Pfam" id="PF01844">
    <property type="entry name" value="HNH"/>
    <property type="match status" value="1"/>
</dbReference>
<dbReference type="Gene3D" id="1.10.30.50">
    <property type="match status" value="1"/>
</dbReference>
<keyword evidence="3" id="KW-0540">Nuclease</keyword>
<dbReference type="GO" id="GO:0004519">
    <property type="term" value="F:endonuclease activity"/>
    <property type="evidence" value="ECO:0007669"/>
    <property type="project" value="UniProtKB-KW"/>
</dbReference>
<evidence type="ECO:0000256" key="1">
    <source>
        <dbReference type="SAM" id="MobiDB-lite"/>
    </source>
</evidence>
<gene>
    <name evidence="3" type="ORF">GX888_03030</name>
</gene>
<dbReference type="InterPro" id="IPR003615">
    <property type="entry name" value="HNH_nuc"/>
</dbReference>
<dbReference type="SMART" id="SM00507">
    <property type="entry name" value="HNHc"/>
    <property type="match status" value="1"/>
</dbReference>
<keyword evidence="3" id="KW-0255">Endonuclease</keyword>
<evidence type="ECO:0000313" key="4">
    <source>
        <dbReference type="Proteomes" id="UP000564033"/>
    </source>
</evidence>
<name>A0A847VDW6_9BACT</name>
<accession>A0A847VDW6</accession>
<dbReference type="CDD" id="cd00085">
    <property type="entry name" value="HNHc"/>
    <property type="match status" value="1"/>
</dbReference>
<keyword evidence="3" id="KW-0378">Hydrolase</keyword>
<proteinExistence type="predicted"/>
<dbReference type="EMBL" id="JAAZIL010000078">
    <property type="protein sequence ID" value="NLZ24688.1"/>
    <property type="molecule type" value="Genomic_DNA"/>
</dbReference>
<reference evidence="3 4" key="1">
    <citation type="journal article" date="2020" name="Biotechnol. Biofuels">
        <title>New insights from the biogas microbiome by comprehensive genome-resolved metagenomics of nearly 1600 species originating from multiple anaerobic digesters.</title>
        <authorList>
            <person name="Campanaro S."/>
            <person name="Treu L."/>
            <person name="Rodriguez-R L.M."/>
            <person name="Kovalovszki A."/>
            <person name="Ziels R.M."/>
            <person name="Maus I."/>
            <person name="Zhu X."/>
            <person name="Kougias P.G."/>
            <person name="Basile A."/>
            <person name="Luo G."/>
            <person name="Schluter A."/>
            <person name="Konstantinidis K.T."/>
            <person name="Angelidaki I."/>
        </authorList>
    </citation>
    <scope>NUCLEOTIDE SEQUENCE [LARGE SCALE GENOMIC DNA]</scope>
    <source>
        <strain evidence="3">AS19jrsBPTG_9</strain>
    </source>
</reference>
<dbReference type="InterPro" id="IPR002711">
    <property type="entry name" value="HNH"/>
</dbReference>
<protein>
    <submittedName>
        <fullName evidence="3">HNH endonuclease</fullName>
    </submittedName>
</protein>
<sequence length="85" mass="10264">MYYKKAVRKRDVVCQNCGIQEENEENPFTIHHIQPRCYGGTNSPNNLILLCTKCHRNLHKTQGYPIKRKREGGRRKKRKRRRRKE</sequence>
<feature type="compositionally biased region" description="Basic residues" evidence="1">
    <location>
        <begin position="66"/>
        <end position="85"/>
    </location>
</feature>
<dbReference type="GO" id="GO:0008270">
    <property type="term" value="F:zinc ion binding"/>
    <property type="evidence" value="ECO:0007669"/>
    <property type="project" value="InterPro"/>
</dbReference>
<evidence type="ECO:0000313" key="3">
    <source>
        <dbReference type="EMBL" id="NLZ24688.1"/>
    </source>
</evidence>
<dbReference type="Proteomes" id="UP000564033">
    <property type="component" value="Unassembled WGS sequence"/>
</dbReference>
<organism evidence="3 4">
    <name type="scientific">Candidatus Dojkabacteria bacterium</name>
    <dbReference type="NCBI Taxonomy" id="2099670"/>
    <lineage>
        <taxon>Bacteria</taxon>
        <taxon>Candidatus Dojkabacteria</taxon>
    </lineage>
</organism>
<feature type="domain" description="HNH nuclease" evidence="2">
    <location>
        <begin position="2"/>
        <end position="56"/>
    </location>
</feature>